<evidence type="ECO:0000256" key="3">
    <source>
        <dbReference type="ARBA" id="ARBA00022842"/>
    </source>
</evidence>
<sequence>MSEVPGGEVRGLAIFDLDDTLLDGDATGLWTEWLIQLGWITDPERYRAIWTQQMADYAAGRLDMEAHLSHLLSPLAGRTVSEVEAEVGTFLDTELLPRLYREGRERIAWHRDQGHQVVIISASTAQLVAPLAERLALDAALATRLEVKDGCYTGRARGIRTFRDGKLAALTHWLSEHLGPDGHSLPTWGYSDSRNDLALLEFVDHPHAVCADPTLEDIATQRHWPRLRWQGYD</sequence>
<evidence type="ECO:0000256" key="2">
    <source>
        <dbReference type="ARBA" id="ARBA00022801"/>
    </source>
</evidence>
<dbReference type="Gene3D" id="3.40.50.1000">
    <property type="entry name" value="HAD superfamily/HAD-like"/>
    <property type="match status" value="1"/>
</dbReference>
<comment type="caution">
    <text evidence="4">The sequence shown here is derived from an EMBL/GenBank/DDBJ whole genome shotgun (WGS) entry which is preliminary data.</text>
</comment>
<proteinExistence type="predicted"/>
<keyword evidence="2 4" id="KW-0378">Hydrolase</keyword>
<gene>
    <name evidence="4" type="ORF">V6243_00220</name>
</gene>
<dbReference type="PANTHER" id="PTHR43344">
    <property type="entry name" value="PHOSPHOSERINE PHOSPHATASE"/>
    <property type="match status" value="1"/>
</dbReference>
<dbReference type="SUPFAM" id="SSF56784">
    <property type="entry name" value="HAD-like"/>
    <property type="match status" value="1"/>
</dbReference>
<dbReference type="InterPro" id="IPR023214">
    <property type="entry name" value="HAD_sf"/>
</dbReference>
<dbReference type="Gene3D" id="1.20.1440.100">
    <property type="entry name" value="SG protein - dephosphorylation function"/>
    <property type="match status" value="1"/>
</dbReference>
<dbReference type="PANTHER" id="PTHR43344:SF13">
    <property type="entry name" value="PHOSPHATASE RV3661-RELATED"/>
    <property type="match status" value="1"/>
</dbReference>
<dbReference type="GO" id="GO:0016787">
    <property type="term" value="F:hydrolase activity"/>
    <property type="evidence" value="ECO:0007669"/>
    <property type="project" value="UniProtKB-KW"/>
</dbReference>
<dbReference type="Proteomes" id="UP001378242">
    <property type="component" value="Unassembled WGS sequence"/>
</dbReference>
<keyword evidence="3" id="KW-0460">Magnesium</keyword>
<dbReference type="InterPro" id="IPR006385">
    <property type="entry name" value="HAD_hydro_SerB1"/>
</dbReference>
<evidence type="ECO:0000313" key="4">
    <source>
        <dbReference type="EMBL" id="MEL0615235.1"/>
    </source>
</evidence>
<reference evidence="4 5" key="1">
    <citation type="submission" date="2024-02" db="EMBL/GenBank/DDBJ databases">
        <title>Bacteria isolated from the canopy kelp, Nereocystis luetkeana.</title>
        <authorList>
            <person name="Pfister C.A."/>
            <person name="Younker I.T."/>
            <person name="Light S.H."/>
        </authorList>
    </citation>
    <scope>NUCLEOTIDE SEQUENCE [LARGE SCALE GENOMIC DNA]</scope>
    <source>
        <strain evidence="4 5">TI.5.07</strain>
    </source>
</reference>
<keyword evidence="1" id="KW-0479">Metal-binding</keyword>
<dbReference type="NCBIfam" id="TIGR01488">
    <property type="entry name" value="HAD-SF-IB"/>
    <property type="match status" value="1"/>
</dbReference>
<dbReference type="InterPro" id="IPR050582">
    <property type="entry name" value="HAD-like_SerB"/>
</dbReference>
<evidence type="ECO:0000256" key="1">
    <source>
        <dbReference type="ARBA" id="ARBA00022723"/>
    </source>
</evidence>
<dbReference type="EC" id="3.1.3.-" evidence="4"/>
<dbReference type="InterPro" id="IPR036412">
    <property type="entry name" value="HAD-like_sf"/>
</dbReference>
<evidence type="ECO:0000313" key="5">
    <source>
        <dbReference type="Proteomes" id="UP001378242"/>
    </source>
</evidence>
<dbReference type="Pfam" id="PF12710">
    <property type="entry name" value="HAD"/>
    <property type="match status" value="1"/>
</dbReference>
<protein>
    <submittedName>
        <fullName evidence="4">HAD family hydrolase</fullName>
        <ecNumber evidence="4">3.1.3.-</ecNumber>
    </submittedName>
</protein>
<dbReference type="CDD" id="cd02612">
    <property type="entry name" value="HAD_PGPPase"/>
    <property type="match status" value="1"/>
</dbReference>
<dbReference type="RefSeq" id="WP_341541558.1">
    <property type="nucleotide sequence ID" value="NZ_JBAKAP010000001.1"/>
</dbReference>
<dbReference type="EMBL" id="JBAKAP010000001">
    <property type="protein sequence ID" value="MEL0615235.1"/>
    <property type="molecule type" value="Genomic_DNA"/>
</dbReference>
<organism evidence="4 5">
    <name type="scientific">Cobetia marina</name>
    <name type="common">Deleya marina</name>
    <dbReference type="NCBI Taxonomy" id="28258"/>
    <lineage>
        <taxon>Bacteria</taxon>
        <taxon>Pseudomonadati</taxon>
        <taxon>Pseudomonadota</taxon>
        <taxon>Gammaproteobacteria</taxon>
        <taxon>Oceanospirillales</taxon>
        <taxon>Halomonadaceae</taxon>
        <taxon>Cobetia</taxon>
    </lineage>
</organism>
<dbReference type="NCBIfam" id="TIGR01490">
    <property type="entry name" value="HAD-SF-IB-hyp1"/>
    <property type="match status" value="1"/>
</dbReference>
<name>A0ABU9G9T4_COBMA</name>
<keyword evidence="5" id="KW-1185">Reference proteome</keyword>
<accession>A0ABU9G9T4</accession>